<keyword evidence="4" id="KW-1185">Reference proteome</keyword>
<sequence length="491" mass="50944">MLRKRIIFFFVFLQSLVFAQNNNVGINTATPDPTAVLHLESDHQGLLVPRLSVTQRDAITTPATGLIIYNTDDNQEEIYNGTCWIPSYLKNCDDCALDLAFQQASYTLNRATALSLTIPVTVSQSTNSGQNLPVNLSVVHTFSPESTVRLDQYETTGGTTTVTITIQTSVFETGGDHFVTVFAFCEETALAKSVKVTLQACDEVTISTDQVNYDLSNNGVSGNNCVVVTIEDHVGIRSASATTPAFTTGLINPNCNIGIRNRGYVFGKGGNGPQLMGQNGEDGGTAFEINCNAEIRNSGMIYGGGGAGLTVGAFQPINLGPFTLCIAAGAGGSGGMPDGLGGGGSQGSCSTVVGIWSNGNNAESEYDDDEGAPVNESFSQNFSLGPVQGTIAITARGGGGGDFGEPGTASSQPVDFGGTSLEICLNIPFIGNVCAPIPGFSSALNSLANLINNSFNNSVPGAGGFAVKHSGTVSLPDGDYQSYSVRGKIGN</sequence>
<organism evidence="3 4">
    <name type="scientific">Wandonia haliotis</name>
    <dbReference type="NCBI Taxonomy" id="574963"/>
    <lineage>
        <taxon>Bacteria</taxon>
        <taxon>Pseudomonadati</taxon>
        <taxon>Bacteroidota</taxon>
        <taxon>Flavobacteriia</taxon>
        <taxon>Flavobacteriales</taxon>
        <taxon>Crocinitomicaceae</taxon>
        <taxon>Wandonia</taxon>
    </lineage>
</organism>
<feature type="domain" description="Receptor-recognising protein Gp38" evidence="2">
    <location>
        <begin position="222"/>
        <end position="410"/>
    </location>
</feature>
<comment type="caution">
    <text evidence="3">The sequence shown here is derived from an EMBL/GenBank/DDBJ whole genome shotgun (WGS) entry which is preliminary data.</text>
</comment>
<accession>A0ABP3XXB8</accession>
<evidence type="ECO:0000313" key="4">
    <source>
        <dbReference type="Proteomes" id="UP001501126"/>
    </source>
</evidence>
<gene>
    <name evidence="3" type="ORF">GCM10009118_04440</name>
</gene>
<proteinExistence type="predicted"/>
<keyword evidence="1" id="KW-0732">Signal</keyword>
<dbReference type="EMBL" id="BAAAFH010000003">
    <property type="protein sequence ID" value="GAA0874036.1"/>
    <property type="molecule type" value="Genomic_DNA"/>
</dbReference>
<feature type="chain" id="PRO_5045828861" description="Receptor-recognising protein Gp38 domain-containing protein" evidence="1">
    <location>
        <begin position="20"/>
        <end position="491"/>
    </location>
</feature>
<dbReference type="Proteomes" id="UP001501126">
    <property type="component" value="Unassembled WGS sequence"/>
</dbReference>
<dbReference type="InterPro" id="IPR007932">
    <property type="entry name" value="Receptor-recog_Gp38"/>
</dbReference>
<feature type="signal peptide" evidence="1">
    <location>
        <begin position="1"/>
        <end position="19"/>
    </location>
</feature>
<dbReference type="RefSeq" id="WP_343784674.1">
    <property type="nucleotide sequence ID" value="NZ_BAAAFH010000003.1"/>
</dbReference>
<protein>
    <recommendedName>
        <fullName evidence="2">Receptor-recognising protein Gp38 domain-containing protein</fullName>
    </recommendedName>
</protein>
<dbReference type="Pfam" id="PF05268">
    <property type="entry name" value="GP38"/>
    <property type="match status" value="1"/>
</dbReference>
<name>A0ABP3XXB8_9FLAO</name>
<evidence type="ECO:0000256" key="1">
    <source>
        <dbReference type="SAM" id="SignalP"/>
    </source>
</evidence>
<reference evidence="4" key="1">
    <citation type="journal article" date="2019" name="Int. J. Syst. Evol. Microbiol.">
        <title>The Global Catalogue of Microorganisms (GCM) 10K type strain sequencing project: providing services to taxonomists for standard genome sequencing and annotation.</title>
        <authorList>
            <consortium name="The Broad Institute Genomics Platform"/>
            <consortium name="The Broad Institute Genome Sequencing Center for Infectious Disease"/>
            <person name="Wu L."/>
            <person name="Ma J."/>
        </authorList>
    </citation>
    <scope>NUCLEOTIDE SEQUENCE [LARGE SCALE GENOMIC DNA]</scope>
    <source>
        <strain evidence="4">JCM 16083</strain>
    </source>
</reference>
<evidence type="ECO:0000259" key="2">
    <source>
        <dbReference type="Pfam" id="PF05268"/>
    </source>
</evidence>
<evidence type="ECO:0000313" key="3">
    <source>
        <dbReference type="EMBL" id="GAA0874036.1"/>
    </source>
</evidence>